<feature type="signal peptide" evidence="1">
    <location>
        <begin position="1"/>
        <end position="19"/>
    </location>
</feature>
<protein>
    <submittedName>
        <fullName evidence="3">PepSY domain-containing protein</fullName>
    </submittedName>
</protein>
<evidence type="ECO:0000313" key="4">
    <source>
        <dbReference type="Proteomes" id="UP000316541"/>
    </source>
</evidence>
<dbReference type="Proteomes" id="UP000316541">
    <property type="component" value="Unassembled WGS sequence"/>
</dbReference>
<comment type="caution">
    <text evidence="3">The sequence shown here is derived from an EMBL/GenBank/DDBJ whole genome shotgun (WGS) entry which is preliminary data.</text>
</comment>
<keyword evidence="1" id="KW-0732">Signal</keyword>
<proteinExistence type="predicted"/>
<dbReference type="InterPro" id="IPR025711">
    <property type="entry name" value="PepSY"/>
</dbReference>
<gene>
    <name evidence="3" type="ORF">FLX08_11625</name>
</gene>
<evidence type="ECO:0000256" key="1">
    <source>
        <dbReference type="SAM" id="SignalP"/>
    </source>
</evidence>
<dbReference type="Pfam" id="PF03413">
    <property type="entry name" value="PepSY"/>
    <property type="match status" value="1"/>
</dbReference>
<evidence type="ECO:0000259" key="2">
    <source>
        <dbReference type="Pfam" id="PF03413"/>
    </source>
</evidence>
<organism evidence="3 4">
    <name type="scientific">Microbispora hainanensis</name>
    <dbReference type="NCBI Taxonomy" id="568844"/>
    <lineage>
        <taxon>Bacteria</taxon>
        <taxon>Bacillati</taxon>
        <taxon>Actinomycetota</taxon>
        <taxon>Actinomycetes</taxon>
        <taxon>Streptosporangiales</taxon>
        <taxon>Streptosporangiaceae</taxon>
        <taxon>Microbispora</taxon>
    </lineage>
</organism>
<dbReference type="EMBL" id="VIRM01000011">
    <property type="protein sequence ID" value="TQS21470.1"/>
    <property type="molecule type" value="Genomic_DNA"/>
</dbReference>
<accession>A0A544YXI7</accession>
<evidence type="ECO:0000313" key="3">
    <source>
        <dbReference type="EMBL" id="TQS21470.1"/>
    </source>
</evidence>
<dbReference type="AlphaFoldDB" id="A0A544YXI7"/>
<dbReference type="Gene3D" id="3.10.450.40">
    <property type="match status" value="1"/>
</dbReference>
<feature type="chain" id="PRO_5039313727" evidence="1">
    <location>
        <begin position="20"/>
        <end position="119"/>
    </location>
</feature>
<feature type="domain" description="PepSY" evidence="2">
    <location>
        <begin position="60"/>
        <end position="112"/>
    </location>
</feature>
<name>A0A544YXI7_9ACTN</name>
<sequence length="119" mass="12598">MRQTTKIALAAAVTVTALAAGGTAVAAAAPAPLSSAASASLSQASLSRASASTAAITWRQAVAIAKKRVPGARVTEVEREWEHGYRTWKIELHKGHTEYDVYVAIATGRIIKFRVDHDD</sequence>
<reference evidence="3 4" key="1">
    <citation type="submission" date="2019-07" db="EMBL/GenBank/DDBJ databases">
        <title>Microbispora hainanensis DSM 45428.</title>
        <authorList>
            <person name="Thawai C."/>
        </authorList>
    </citation>
    <scope>NUCLEOTIDE SEQUENCE [LARGE SCALE GENOMIC DNA]</scope>
    <source>
        <strain evidence="3 4">DSM 45428</strain>
    </source>
</reference>
<dbReference type="RefSeq" id="WP_142618756.1">
    <property type="nucleotide sequence ID" value="NZ_VIRM01000011.1"/>
</dbReference>